<proteinExistence type="predicted"/>
<keyword evidence="2" id="KW-0732">Signal</keyword>
<reference evidence="3" key="1">
    <citation type="submission" date="2020-11" db="EMBL/GenBank/DDBJ databases">
        <authorList>
            <person name="Tran Van P."/>
        </authorList>
    </citation>
    <scope>NUCLEOTIDE SEQUENCE</scope>
</reference>
<dbReference type="EMBL" id="CAJPVJ010000898">
    <property type="protein sequence ID" value="CAG2163661.1"/>
    <property type="molecule type" value="Genomic_DNA"/>
</dbReference>
<evidence type="ECO:0000256" key="1">
    <source>
        <dbReference type="SAM" id="MobiDB-lite"/>
    </source>
</evidence>
<protein>
    <submittedName>
        <fullName evidence="3">Uncharacterized protein</fullName>
    </submittedName>
</protein>
<dbReference type="EMBL" id="OC915723">
    <property type="protein sequence ID" value="CAD7641702.1"/>
    <property type="molecule type" value="Genomic_DNA"/>
</dbReference>
<name>A0A7R9QDG4_9ACAR</name>
<evidence type="ECO:0000313" key="3">
    <source>
        <dbReference type="EMBL" id="CAD7641702.1"/>
    </source>
</evidence>
<dbReference type="AlphaFoldDB" id="A0A7R9QDG4"/>
<organism evidence="3">
    <name type="scientific">Oppiella nova</name>
    <dbReference type="NCBI Taxonomy" id="334625"/>
    <lineage>
        <taxon>Eukaryota</taxon>
        <taxon>Metazoa</taxon>
        <taxon>Ecdysozoa</taxon>
        <taxon>Arthropoda</taxon>
        <taxon>Chelicerata</taxon>
        <taxon>Arachnida</taxon>
        <taxon>Acari</taxon>
        <taxon>Acariformes</taxon>
        <taxon>Sarcoptiformes</taxon>
        <taxon>Oribatida</taxon>
        <taxon>Brachypylina</taxon>
        <taxon>Oppioidea</taxon>
        <taxon>Oppiidae</taxon>
        <taxon>Oppiella</taxon>
    </lineage>
</organism>
<feature type="region of interest" description="Disordered" evidence="1">
    <location>
        <begin position="174"/>
        <end position="195"/>
    </location>
</feature>
<sequence>MFVKFTITLTAFLSTLVLNSSQQTVLKCVLKSRQTRHPLKVEVYPMPSSMVCKVADTRTDSPSIDRIIYYNDAIDIELCAKYEGRELGADIFVSDPNKVAPIASISLGNQTTRHNKLFIPEGSLLLDDVIDSLTIDLNDFQLKIVNISFDTNIYERKHNIISFGDFDVINNDDNNHEMRDNESKSGDKESETTDSTIGGYDFDTVMGAAMGVITFVILYKDNKLGEKCEDKETVQKLLDRKNILGKVLPEDEEGLKKYCKDEVSVVDAKKGYDPKTIQSGLDFAKDLKTKTRVCLLKVFKPSETGQVFAGICSKDIKDPLSITKAFNAKAKEFNDIYKTVTNYMAFVVEKQSDITLATILW</sequence>
<feature type="compositionally biased region" description="Basic and acidic residues" evidence="1">
    <location>
        <begin position="174"/>
        <end position="191"/>
    </location>
</feature>
<dbReference type="Proteomes" id="UP000728032">
    <property type="component" value="Unassembled WGS sequence"/>
</dbReference>
<evidence type="ECO:0000256" key="2">
    <source>
        <dbReference type="SAM" id="SignalP"/>
    </source>
</evidence>
<keyword evidence="4" id="KW-1185">Reference proteome</keyword>
<evidence type="ECO:0000313" key="4">
    <source>
        <dbReference type="Proteomes" id="UP000728032"/>
    </source>
</evidence>
<feature type="signal peptide" evidence="2">
    <location>
        <begin position="1"/>
        <end position="21"/>
    </location>
</feature>
<feature type="chain" id="PRO_5036211793" evidence="2">
    <location>
        <begin position="22"/>
        <end position="361"/>
    </location>
</feature>
<accession>A0A7R9QDG4</accession>
<gene>
    <name evidence="3" type="ORF">ONB1V03_LOCUS3232</name>
</gene>